<gene>
    <name evidence="2" type="ORF">EHJ13_21265</name>
</gene>
<evidence type="ECO:0000256" key="1">
    <source>
        <dbReference type="SAM" id="Phobius"/>
    </source>
</evidence>
<reference evidence="2" key="1">
    <citation type="submission" date="2018-11" db="EMBL/GenBank/DDBJ databases">
        <title>Genomics analysis of Putative Virulence Factors on Adhesion and Cytotoxicity for Cronobacter spp.</title>
        <authorList>
            <person name="Cui J."/>
        </authorList>
    </citation>
    <scope>NUCLEOTIDE SEQUENCE</scope>
    <source>
        <strain evidence="2">SD69</strain>
    </source>
</reference>
<evidence type="ECO:0000313" key="3">
    <source>
        <dbReference type="Proteomes" id="UP000778262"/>
    </source>
</evidence>
<organism evidence="2 3">
    <name type="scientific">Cronobacter dublinensis</name>
    <dbReference type="NCBI Taxonomy" id="413497"/>
    <lineage>
        <taxon>Bacteria</taxon>
        <taxon>Pseudomonadati</taxon>
        <taxon>Pseudomonadota</taxon>
        <taxon>Gammaproteobacteria</taxon>
        <taxon>Enterobacterales</taxon>
        <taxon>Enterobacteriaceae</taxon>
        <taxon>Cronobacter</taxon>
    </lineage>
</organism>
<feature type="transmembrane region" description="Helical" evidence="1">
    <location>
        <begin position="70"/>
        <end position="91"/>
    </location>
</feature>
<dbReference type="RefSeq" id="WP_105640944.1">
    <property type="nucleotide sequence ID" value="NZ_NRNP01000014.1"/>
</dbReference>
<keyword evidence="1" id="KW-0472">Membrane</keyword>
<dbReference type="EMBL" id="RPBY01000013">
    <property type="protein sequence ID" value="NCH89943.1"/>
    <property type="molecule type" value="Genomic_DNA"/>
</dbReference>
<evidence type="ECO:0000313" key="2">
    <source>
        <dbReference type="EMBL" id="NCH89943.1"/>
    </source>
</evidence>
<sequence>MNKRYVPLIVFLPSAIYCIFYAILNISGGNGLFLKSMLASLFAVALYAAKFFEIKKAIRDNSSFSLKRNCLVFSLAALLLLVLLVGTYLLSPNDNEFLLVFGAVVHSALAFMAAAFTSKQRKAPDVFRDSATGQYYRYEKEGLTVLTEIEANSIAVSRNISSIPSFSLENTNLISNSYGVGGENISINPSSGLPMNGGISGLDVNGNSWGTNFNDPSSNNPYDPNRGY</sequence>
<keyword evidence="1" id="KW-1133">Transmembrane helix</keyword>
<feature type="transmembrane region" description="Helical" evidence="1">
    <location>
        <begin position="97"/>
        <end position="118"/>
    </location>
</feature>
<proteinExistence type="predicted"/>
<name>A0A9Q4TAL3_9ENTR</name>
<comment type="caution">
    <text evidence="2">The sequence shown here is derived from an EMBL/GenBank/DDBJ whole genome shotgun (WGS) entry which is preliminary data.</text>
</comment>
<feature type="transmembrane region" description="Helical" evidence="1">
    <location>
        <begin position="5"/>
        <end position="26"/>
    </location>
</feature>
<dbReference type="AlphaFoldDB" id="A0A9Q4TAL3"/>
<protein>
    <submittedName>
        <fullName evidence="2">Uncharacterized protein</fullName>
    </submittedName>
</protein>
<feature type="transmembrane region" description="Helical" evidence="1">
    <location>
        <begin position="32"/>
        <end position="49"/>
    </location>
</feature>
<dbReference type="Proteomes" id="UP000778262">
    <property type="component" value="Unassembled WGS sequence"/>
</dbReference>
<keyword evidence="1" id="KW-0812">Transmembrane</keyword>
<accession>A0A9Q4TAL3</accession>